<evidence type="ECO:0000256" key="7">
    <source>
        <dbReference type="SAM" id="MobiDB-lite"/>
    </source>
</evidence>
<gene>
    <name evidence="9" type="ORF">EDC63_11948</name>
</gene>
<dbReference type="EMBL" id="SMCO01000019">
    <property type="protein sequence ID" value="TCV82731.1"/>
    <property type="molecule type" value="Genomic_DNA"/>
</dbReference>
<feature type="region of interest" description="Disordered" evidence="7">
    <location>
        <begin position="157"/>
        <end position="188"/>
    </location>
</feature>
<dbReference type="InterPro" id="IPR005498">
    <property type="entry name" value="T4SS_VirB10/TraB/TrbI"/>
</dbReference>
<dbReference type="GO" id="GO:0005886">
    <property type="term" value="C:plasma membrane"/>
    <property type="evidence" value="ECO:0007669"/>
    <property type="project" value="UniProtKB-SubCell"/>
</dbReference>
<proteinExistence type="inferred from homology"/>
<evidence type="ECO:0000256" key="6">
    <source>
        <dbReference type="ARBA" id="ARBA00023136"/>
    </source>
</evidence>
<keyword evidence="6 8" id="KW-0472">Membrane</keyword>
<evidence type="ECO:0000256" key="1">
    <source>
        <dbReference type="ARBA" id="ARBA00004162"/>
    </source>
</evidence>
<dbReference type="Proteomes" id="UP000295367">
    <property type="component" value="Unassembled WGS sequence"/>
</dbReference>
<accession>A0A4R3XVC2</accession>
<dbReference type="Gene3D" id="2.40.128.260">
    <property type="entry name" value="Type IV secretion system, VirB10/TraB/TrbI"/>
    <property type="match status" value="2"/>
</dbReference>
<feature type="compositionally biased region" description="Low complexity" evidence="7">
    <location>
        <begin position="164"/>
        <end position="188"/>
    </location>
</feature>
<dbReference type="OrthoDB" id="9766860at2"/>
<organism evidence="9 10">
    <name type="scientific">Sulfurirhabdus autotrophica</name>
    <dbReference type="NCBI Taxonomy" id="1706046"/>
    <lineage>
        <taxon>Bacteria</taxon>
        <taxon>Pseudomonadati</taxon>
        <taxon>Pseudomonadota</taxon>
        <taxon>Betaproteobacteria</taxon>
        <taxon>Nitrosomonadales</taxon>
        <taxon>Sulfuricellaceae</taxon>
        <taxon>Sulfurirhabdus</taxon>
    </lineage>
</organism>
<evidence type="ECO:0000256" key="2">
    <source>
        <dbReference type="ARBA" id="ARBA00010265"/>
    </source>
</evidence>
<name>A0A4R3XVC2_9PROT</name>
<reference evidence="9 10" key="1">
    <citation type="submission" date="2019-03" db="EMBL/GenBank/DDBJ databases">
        <title>Genomic Encyclopedia of Type Strains, Phase IV (KMG-IV): sequencing the most valuable type-strain genomes for metagenomic binning, comparative biology and taxonomic classification.</title>
        <authorList>
            <person name="Goeker M."/>
        </authorList>
    </citation>
    <scope>NUCLEOTIDE SEQUENCE [LARGE SCALE GENOMIC DNA]</scope>
    <source>
        <strain evidence="9 10">DSM 100309</strain>
    </source>
</reference>
<feature type="region of interest" description="Disordered" evidence="7">
    <location>
        <begin position="1"/>
        <end position="33"/>
    </location>
</feature>
<keyword evidence="4 8" id="KW-0812">Transmembrane</keyword>
<feature type="compositionally biased region" description="Basic and acidic residues" evidence="7">
    <location>
        <begin position="1"/>
        <end position="30"/>
    </location>
</feature>
<dbReference type="RefSeq" id="WP_124944925.1">
    <property type="nucleotide sequence ID" value="NZ_BHVT01000004.1"/>
</dbReference>
<dbReference type="CDD" id="cd16429">
    <property type="entry name" value="VirB10"/>
    <property type="match status" value="1"/>
</dbReference>
<keyword evidence="10" id="KW-1185">Reference proteome</keyword>
<keyword evidence="3" id="KW-1003">Cell membrane</keyword>
<evidence type="ECO:0000256" key="3">
    <source>
        <dbReference type="ARBA" id="ARBA00022475"/>
    </source>
</evidence>
<comment type="caution">
    <text evidence="9">The sequence shown here is derived from an EMBL/GenBank/DDBJ whole genome shotgun (WGS) entry which is preliminary data.</text>
</comment>
<dbReference type="InterPro" id="IPR047695">
    <property type="entry name" value="T4SS_VirB10/PtlG"/>
</dbReference>
<evidence type="ECO:0000256" key="5">
    <source>
        <dbReference type="ARBA" id="ARBA00022989"/>
    </source>
</evidence>
<feature type="region of interest" description="Disordered" evidence="7">
    <location>
        <begin position="106"/>
        <end position="145"/>
    </location>
</feature>
<evidence type="ECO:0000256" key="8">
    <source>
        <dbReference type="SAM" id="Phobius"/>
    </source>
</evidence>
<evidence type="ECO:0000256" key="4">
    <source>
        <dbReference type="ARBA" id="ARBA00022692"/>
    </source>
</evidence>
<feature type="transmembrane region" description="Helical" evidence="8">
    <location>
        <begin position="55"/>
        <end position="74"/>
    </location>
</feature>
<dbReference type="Pfam" id="PF03743">
    <property type="entry name" value="TrbI"/>
    <property type="match status" value="1"/>
</dbReference>
<sequence>MKSWLERSEIKQDDQNGKEDITDGPEKIDNTKATPIIDDERGIPSVNQRNFKAKAMPISLLAVALLVAGVMWLIPGPQVAPKSDVNDPKSSINQRFDEVAGTNVLAPPKPSPPATNASPINVIPAPNGKMAATGHAVSGQKKELSQFELRQLSHATISIPGGNSTPSSAPSPAATPAALTSSGTTSPAVNDAVAKTTLGMPSLSQSETNSSPLDKALTPSKFKAVSATQIPDRTFTIAQGAMVHCTLDTAISSDHPGMTKCTTTRHVYGDDGKVILLDRGTELTGQYQAGLKQGQSRIFVLWTRAKTTKGVIIDLASPGTDTLGRSGFDGEVDSHFFERFGSAMLLSIVDDVAGAVAQRYANQGGNGGNNVFYPSSTASTSKDAASIAVENNIHIPPTLNKNQGEQVSVFVARDLDFRTVYSLKVANGQ</sequence>
<dbReference type="NCBIfam" id="NF038091">
    <property type="entry name" value="T4SS_VirB10"/>
    <property type="match status" value="1"/>
</dbReference>
<protein>
    <submittedName>
        <fullName evidence="9">Type IV secretion system protein VirB10</fullName>
    </submittedName>
</protein>
<comment type="similarity">
    <text evidence="2">Belongs to the TrbI/VirB10 family.</text>
</comment>
<comment type="subcellular location">
    <subcellularLocation>
        <location evidence="1">Cell membrane</location>
        <topology evidence="1">Single-pass membrane protein</topology>
    </subcellularLocation>
</comment>
<evidence type="ECO:0000313" key="9">
    <source>
        <dbReference type="EMBL" id="TCV82731.1"/>
    </source>
</evidence>
<dbReference type="InterPro" id="IPR042217">
    <property type="entry name" value="T4SS_VirB10/TrbI"/>
</dbReference>
<evidence type="ECO:0000313" key="10">
    <source>
        <dbReference type="Proteomes" id="UP000295367"/>
    </source>
</evidence>
<dbReference type="AlphaFoldDB" id="A0A4R3XVC2"/>
<keyword evidence="5 8" id="KW-1133">Transmembrane helix</keyword>